<name>A0A3D5Q8S7_FLESI</name>
<evidence type="ECO:0000313" key="3">
    <source>
        <dbReference type="Proteomes" id="UP000262325"/>
    </source>
</evidence>
<dbReference type="Gene3D" id="3.30.70.1380">
    <property type="entry name" value="Transcriptional regulatory protein pf0864 domain like"/>
    <property type="match status" value="1"/>
</dbReference>
<reference evidence="2 3" key="1">
    <citation type="journal article" date="2018" name="Nat. Biotechnol.">
        <title>A standardized bacterial taxonomy based on genome phylogeny substantially revises the tree of life.</title>
        <authorList>
            <person name="Parks D.H."/>
            <person name="Chuvochina M."/>
            <person name="Waite D.W."/>
            <person name="Rinke C."/>
            <person name="Skarshewski A."/>
            <person name="Chaumeil P.A."/>
            <person name="Hugenholtz P."/>
        </authorList>
    </citation>
    <scope>NUCLEOTIDE SEQUENCE [LARGE SCALE GENOMIC DNA]</scope>
    <source>
        <strain evidence="2">UBA8672</strain>
    </source>
</reference>
<gene>
    <name evidence="2" type="primary">larC</name>
    <name evidence="2" type="ORF">DHM44_00375</name>
</gene>
<keyword evidence="1" id="KW-0533">Nickel</keyword>
<accession>A0A3D5Q8S7</accession>
<sequence length="398" mass="44374">MQNNAGCIITLIMNTLYFDMTSGLAGDMTVAGLLHISGIKVRTLSELFSEFFKSKVEIVLETCFVNGIKCNRLFIDFDKAAAKSRDFLKIKEMILSSSLISEKVKKDSIEIFRIIAEAESKIHGQNIDNVHFHEVGAVDSIIDIISTAYLLEKISPDKIVFSTPLTGSGILKSEHGAIPVPSPATMEILKGLDIKRIDAGDELTTPTGAAIIKYYCNNTNISFSGRILETAYSTGTKSYEQLPNILRILFLKQNNQAHNIIEIEANVDDMTGEEMGFLMDSILKSGALDIFFTPVYMKKNRPGYKISILCSPDKAEFLSEKLLRESSTAGIRFSERQRTILDREFTSLEFKGYTVTLKKFSGDNFVKIYPEYESVAEISSQTGTSFGTVYREILKSLE</sequence>
<evidence type="ECO:0000256" key="1">
    <source>
        <dbReference type="ARBA" id="ARBA00022596"/>
    </source>
</evidence>
<dbReference type="PANTHER" id="PTHR36566:SF1">
    <property type="entry name" value="PYRIDINIUM-3,5-BISTHIOCARBOXYLIC ACID MONONUCLEOTIDE NICKEL INSERTION PROTEIN"/>
    <property type="match status" value="1"/>
</dbReference>
<dbReference type="AlphaFoldDB" id="A0A3D5Q8S7"/>
<protein>
    <submittedName>
        <fullName evidence="2">Nickel pincer cofactor biosynthesis protein LarC</fullName>
    </submittedName>
</protein>
<comment type="caution">
    <text evidence="2">The sequence shown here is derived from an EMBL/GenBank/DDBJ whole genome shotgun (WGS) entry which is preliminary data.</text>
</comment>
<dbReference type="EMBL" id="DPPF01000008">
    <property type="protein sequence ID" value="HCW92118.1"/>
    <property type="molecule type" value="Genomic_DNA"/>
</dbReference>
<evidence type="ECO:0000313" key="2">
    <source>
        <dbReference type="EMBL" id="HCW92118.1"/>
    </source>
</evidence>
<dbReference type="Pfam" id="PF01969">
    <property type="entry name" value="Ni_insertion"/>
    <property type="match status" value="1"/>
</dbReference>
<organism evidence="2 3">
    <name type="scientific">Flexistipes sinusarabici</name>
    <dbReference type="NCBI Taxonomy" id="2352"/>
    <lineage>
        <taxon>Bacteria</taxon>
        <taxon>Pseudomonadati</taxon>
        <taxon>Deferribacterota</taxon>
        <taxon>Deferribacteres</taxon>
        <taxon>Deferribacterales</taxon>
        <taxon>Flexistipitaceae</taxon>
        <taxon>Flexistipes</taxon>
    </lineage>
</organism>
<proteinExistence type="predicted"/>
<dbReference type="NCBIfam" id="TIGR00299">
    <property type="entry name" value="nickel pincer cofactor biosynthesis protein LarC"/>
    <property type="match status" value="1"/>
</dbReference>
<dbReference type="Proteomes" id="UP000262325">
    <property type="component" value="Unassembled WGS sequence"/>
</dbReference>
<dbReference type="InterPro" id="IPR002822">
    <property type="entry name" value="Ni_insertion"/>
</dbReference>
<dbReference type="PANTHER" id="PTHR36566">
    <property type="entry name" value="NICKEL INSERTION PROTEIN-RELATED"/>
    <property type="match status" value="1"/>
</dbReference>